<proteinExistence type="predicted"/>
<keyword evidence="4" id="KW-1185">Reference proteome</keyword>
<feature type="transmembrane region" description="Helical" evidence="1">
    <location>
        <begin position="20"/>
        <end position="41"/>
    </location>
</feature>
<evidence type="ECO:0000256" key="1">
    <source>
        <dbReference type="SAM" id="Phobius"/>
    </source>
</evidence>
<reference evidence="2 4" key="1">
    <citation type="journal article" date="2011" name="Nature">
        <title>The Medicago genome provides insight into the evolution of rhizobial symbioses.</title>
        <authorList>
            <person name="Young N.D."/>
            <person name="Debelle F."/>
            <person name="Oldroyd G.E."/>
            <person name="Geurts R."/>
            <person name="Cannon S.B."/>
            <person name="Udvardi M.K."/>
            <person name="Benedito V.A."/>
            <person name="Mayer K.F."/>
            <person name="Gouzy J."/>
            <person name="Schoof H."/>
            <person name="Van de Peer Y."/>
            <person name="Proost S."/>
            <person name="Cook D.R."/>
            <person name="Meyers B.C."/>
            <person name="Spannagl M."/>
            <person name="Cheung F."/>
            <person name="De Mita S."/>
            <person name="Krishnakumar V."/>
            <person name="Gundlach H."/>
            <person name="Zhou S."/>
            <person name="Mudge J."/>
            <person name="Bharti A.K."/>
            <person name="Murray J.D."/>
            <person name="Naoumkina M.A."/>
            <person name="Rosen B."/>
            <person name="Silverstein K.A."/>
            <person name="Tang H."/>
            <person name="Rombauts S."/>
            <person name="Zhao P.X."/>
            <person name="Zhou P."/>
            <person name="Barbe V."/>
            <person name="Bardou P."/>
            <person name="Bechner M."/>
            <person name="Bellec A."/>
            <person name="Berger A."/>
            <person name="Berges H."/>
            <person name="Bidwell S."/>
            <person name="Bisseling T."/>
            <person name="Choisne N."/>
            <person name="Couloux A."/>
            <person name="Denny R."/>
            <person name="Deshpande S."/>
            <person name="Dai X."/>
            <person name="Doyle J.J."/>
            <person name="Dudez A.M."/>
            <person name="Farmer A.D."/>
            <person name="Fouteau S."/>
            <person name="Franken C."/>
            <person name="Gibelin C."/>
            <person name="Gish J."/>
            <person name="Goldstein S."/>
            <person name="Gonzalez A.J."/>
            <person name="Green P.J."/>
            <person name="Hallab A."/>
            <person name="Hartog M."/>
            <person name="Hua A."/>
            <person name="Humphray S.J."/>
            <person name="Jeong D.H."/>
            <person name="Jing Y."/>
            <person name="Jocker A."/>
            <person name="Kenton S.M."/>
            <person name="Kim D.J."/>
            <person name="Klee K."/>
            <person name="Lai H."/>
            <person name="Lang C."/>
            <person name="Lin S."/>
            <person name="Macmil S.L."/>
            <person name="Magdelenat G."/>
            <person name="Matthews L."/>
            <person name="McCorrison J."/>
            <person name="Monaghan E.L."/>
            <person name="Mun J.H."/>
            <person name="Najar F.Z."/>
            <person name="Nicholson C."/>
            <person name="Noirot C."/>
            <person name="O'Bleness M."/>
            <person name="Paule C.R."/>
            <person name="Poulain J."/>
            <person name="Prion F."/>
            <person name="Qin B."/>
            <person name="Qu C."/>
            <person name="Retzel E.F."/>
            <person name="Riddle C."/>
            <person name="Sallet E."/>
            <person name="Samain S."/>
            <person name="Samson N."/>
            <person name="Sanders I."/>
            <person name="Saurat O."/>
            <person name="Scarpelli C."/>
            <person name="Schiex T."/>
            <person name="Segurens B."/>
            <person name="Severin A.J."/>
            <person name="Sherrier D.J."/>
            <person name="Shi R."/>
            <person name="Sims S."/>
            <person name="Singer S.R."/>
            <person name="Sinharoy S."/>
            <person name="Sterck L."/>
            <person name="Viollet A."/>
            <person name="Wang B.B."/>
            <person name="Wang K."/>
            <person name="Wang M."/>
            <person name="Wang X."/>
            <person name="Warfsmann J."/>
            <person name="Weissenbach J."/>
            <person name="White D.D."/>
            <person name="White J.D."/>
            <person name="Wiley G.B."/>
            <person name="Wincker P."/>
            <person name="Xing Y."/>
            <person name="Yang L."/>
            <person name="Yao Z."/>
            <person name="Ying F."/>
            <person name="Zhai J."/>
            <person name="Zhou L."/>
            <person name="Zuber A."/>
            <person name="Denarie J."/>
            <person name="Dixon R.A."/>
            <person name="May G.D."/>
            <person name="Schwartz D.C."/>
            <person name="Rogers J."/>
            <person name="Quetier F."/>
            <person name="Town C.D."/>
            <person name="Roe B.A."/>
        </authorList>
    </citation>
    <scope>NUCLEOTIDE SEQUENCE [LARGE SCALE GENOMIC DNA]</scope>
    <source>
        <strain evidence="2">A17</strain>
        <strain evidence="3 4">cv. Jemalong A17</strain>
    </source>
</reference>
<dbReference type="AlphaFoldDB" id="G7K5J8"/>
<evidence type="ECO:0000313" key="4">
    <source>
        <dbReference type="Proteomes" id="UP000002051"/>
    </source>
</evidence>
<reference evidence="3" key="3">
    <citation type="submission" date="2015-04" db="UniProtKB">
        <authorList>
            <consortium name="EnsemblPlants"/>
        </authorList>
    </citation>
    <scope>IDENTIFICATION</scope>
    <source>
        <strain evidence="3">cv. Jemalong A17</strain>
    </source>
</reference>
<sequence length="140" mass="17291">MCFHRCSHFDHTVYTYHKLFFFWPTYIIIYLKLFFDSMNIIKNWMQNRMRDDRLNDCLVIYIEKYIFIDFQNKKTVQSFRNMKNCRGQLLMLLTYIEFKMVMYSNVMSPRPMNVVFTRIDFAFLKGLMTQLIVRLSFIHL</sequence>
<keyword evidence="1" id="KW-0472">Membrane</keyword>
<gene>
    <name evidence="2" type="ordered locus">MTR_5g036260</name>
</gene>
<dbReference type="EnsemblPlants" id="AES96361">
    <property type="protein sequence ID" value="AES96361"/>
    <property type="gene ID" value="MTR_5g036260"/>
</dbReference>
<dbReference type="Proteomes" id="UP000002051">
    <property type="component" value="Chromosome 5"/>
</dbReference>
<accession>G7K5J8</accession>
<evidence type="ECO:0000313" key="2">
    <source>
        <dbReference type="EMBL" id="AES96361.1"/>
    </source>
</evidence>
<keyword evidence="1" id="KW-1133">Transmembrane helix</keyword>
<keyword evidence="1 2" id="KW-0812">Transmembrane</keyword>
<dbReference type="PaxDb" id="3880-AES96361"/>
<protein>
    <submittedName>
        <fullName evidence="2">Transmembrane protein, putative</fullName>
    </submittedName>
</protein>
<reference evidence="2 4" key="2">
    <citation type="journal article" date="2014" name="BMC Genomics">
        <title>An improved genome release (version Mt4.0) for the model legume Medicago truncatula.</title>
        <authorList>
            <person name="Tang H."/>
            <person name="Krishnakumar V."/>
            <person name="Bidwell S."/>
            <person name="Rosen B."/>
            <person name="Chan A."/>
            <person name="Zhou S."/>
            <person name="Gentzbittel L."/>
            <person name="Childs K.L."/>
            <person name="Yandell M."/>
            <person name="Gundlach H."/>
            <person name="Mayer K.F."/>
            <person name="Schwartz D.C."/>
            <person name="Town C.D."/>
        </authorList>
    </citation>
    <scope>GENOME REANNOTATION</scope>
    <source>
        <strain evidence="3 4">cv. Jemalong A17</strain>
    </source>
</reference>
<evidence type="ECO:0000313" key="3">
    <source>
        <dbReference type="EnsemblPlants" id="AES96361"/>
    </source>
</evidence>
<dbReference type="HOGENOM" id="CLU_1838109_0_0_1"/>
<organism evidence="2 4">
    <name type="scientific">Medicago truncatula</name>
    <name type="common">Barrel medic</name>
    <name type="synonym">Medicago tribuloides</name>
    <dbReference type="NCBI Taxonomy" id="3880"/>
    <lineage>
        <taxon>Eukaryota</taxon>
        <taxon>Viridiplantae</taxon>
        <taxon>Streptophyta</taxon>
        <taxon>Embryophyta</taxon>
        <taxon>Tracheophyta</taxon>
        <taxon>Spermatophyta</taxon>
        <taxon>Magnoliopsida</taxon>
        <taxon>eudicotyledons</taxon>
        <taxon>Gunneridae</taxon>
        <taxon>Pentapetalae</taxon>
        <taxon>rosids</taxon>
        <taxon>fabids</taxon>
        <taxon>Fabales</taxon>
        <taxon>Fabaceae</taxon>
        <taxon>Papilionoideae</taxon>
        <taxon>50 kb inversion clade</taxon>
        <taxon>NPAAA clade</taxon>
        <taxon>Hologalegina</taxon>
        <taxon>IRL clade</taxon>
        <taxon>Trifolieae</taxon>
        <taxon>Medicago</taxon>
    </lineage>
</organism>
<name>G7K5J8_MEDTR</name>
<dbReference type="EMBL" id="CM001221">
    <property type="protein sequence ID" value="AES96361.1"/>
    <property type="molecule type" value="Genomic_DNA"/>
</dbReference>
<dbReference type="STRING" id="3880.G7K5J8"/>